<evidence type="ECO:0000256" key="1">
    <source>
        <dbReference type="ARBA" id="ARBA00012959"/>
    </source>
</evidence>
<reference evidence="7" key="1">
    <citation type="journal article" date="2017" name="Nat. Commun.">
        <title>The asparagus genome sheds light on the origin and evolution of a young Y chromosome.</title>
        <authorList>
            <person name="Harkess A."/>
            <person name="Zhou J."/>
            <person name="Xu C."/>
            <person name="Bowers J.E."/>
            <person name="Van der Hulst R."/>
            <person name="Ayyampalayam S."/>
            <person name="Mercati F."/>
            <person name="Riccardi P."/>
            <person name="McKain M.R."/>
            <person name="Kakrana A."/>
            <person name="Tang H."/>
            <person name="Ray J."/>
            <person name="Groenendijk J."/>
            <person name="Arikit S."/>
            <person name="Mathioni S.M."/>
            <person name="Nakano M."/>
            <person name="Shan H."/>
            <person name="Telgmann-Rauber A."/>
            <person name="Kanno A."/>
            <person name="Yue Z."/>
            <person name="Chen H."/>
            <person name="Li W."/>
            <person name="Chen Y."/>
            <person name="Xu X."/>
            <person name="Zhang Y."/>
            <person name="Luo S."/>
            <person name="Chen H."/>
            <person name="Gao J."/>
            <person name="Mao Z."/>
            <person name="Pires J.C."/>
            <person name="Luo M."/>
            <person name="Kudrna D."/>
            <person name="Wing R.A."/>
            <person name="Meyers B.C."/>
            <person name="Yi K."/>
            <person name="Kong H."/>
            <person name="Lavrijsen P."/>
            <person name="Sunseri F."/>
            <person name="Falavigna A."/>
            <person name="Ye Y."/>
            <person name="Leebens-Mack J.H."/>
            <person name="Chen G."/>
        </authorList>
    </citation>
    <scope>NUCLEOTIDE SEQUENCE [LARGE SCALE GENOMIC DNA]</scope>
    <source>
        <strain evidence="7">cv. DH0086</strain>
    </source>
</reference>
<keyword evidence="2" id="KW-0436">Ligase</keyword>
<name>A0A5P1F0G3_ASPOF</name>
<gene>
    <name evidence="6" type="ORF">A4U43_C04F10200</name>
</gene>
<dbReference type="PROSITE" id="PS00455">
    <property type="entry name" value="AMP_BINDING"/>
    <property type="match status" value="1"/>
</dbReference>
<dbReference type="OrthoDB" id="667308at2759"/>
<dbReference type="EC" id="6.2.1.12" evidence="1"/>
<dbReference type="SUPFAM" id="SSF56801">
    <property type="entry name" value="Acetyl-CoA synthetase-like"/>
    <property type="match status" value="1"/>
</dbReference>
<dbReference type="InterPro" id="IPR020845">
    <property type="entry name" value="AMP-binding_CS"/>
</dbReference>
<feature type="domain" description="AMP-dependent synthetase/ligase" evidence="5">
    <location>
        <begin position="7"/>
        <end position="124"/>
    </location>
</feature>
<keyword evidence="3" id="KW-0547">Nucleotide-binding</keyword>
<dbReference type="GO" id="GO:0016207">
    <property type="term" value="F:4-coumarate-CoA ligase activity"/>
    <property type="evidence" value="ECO:0007669"/>
    <property type="project" value="UniProtKB-EC"/>
</dbReference>
<dbReference type="PANTHER" id="PTHR24096">
    <property type="entry name" value="LONG-CHAIN-FATTY-ACID--COA LIGASE"/>
    <property type="match status" value="1"/>
</dbReference>
<evidence type="ECO:0000256" key="3">
    <source>
        <dbReference type="ARBA" id="ARBA00022840"/>
    </source>
</evidence>
<dbReference type="GO" id="GO:0009698">
    <property type="term" value="P:phenylpropanoid metabolic process"/>
    <property type="evidence" value="ECO:0007669"/>
    <property type="project" value="UniProtKB-ARBA"/>
</dbReference>
<evidence type="ECO:0000313" key="7">
    <source>
        <dbReference type="Proteomes" id="UP000243459"/>
    </source>
</evidence>
<dbReference type="GO" id="GO:0106290">
    <property type="term" value="F:trans-cinnamate-CoA ligase activity"/>
    <property type="evidence" value="ECO:0007669"/>
    <property type="project" value="UniProtKB-ARBA"/>
</dbReference>
<dbReference type="GO" id="GO:0005524">
    <property type="term" value="F:ATP binding"/>
    <property type="evidence" value="ECO:0007669"/>
    <property type="project" value="UniProtKB-KW"/>
</dbReference>
<dbReference type="Gramene" id="ONK71584">
    <property type="protein sequence ID" value="ONK71584"/>
    <property type="gene ID" value="A4U43_C04F10200"/>
</dbReference>
<sequence length="153" mass="16854">MPGCMFGAKLVVTQSAYIDRLPKIDDLIVITIDDPMPGCMFFGEINSADENDVPDVSIDPDDAVAMPFSSGTTGLPKGVVLTHPEHLCQAWPQQVDGENPNLWMRAGEDVMLCVLPMFHIFRAELGAAVRDEGGARCDNARFEMERMLEAIER</sequence>
<dbReference type="OMA" id="DNARFEM"/>
<keyword evidence="3" id="KW-0067">ATP-binding</keyword>
<evidence type="ECO:0000313" key="6">
    <source>
        <dbReference type="EMBL" id="ONK71584.1"/>
    </source>
</evidence>
<dbReference type="Gene3D" id="3.40.50.980">
    <property type="match status" value="2"/>
</dbReference>
<keyword evidence="7" id="KW-1185">Reference proteome</keyword>
<evidence type="ECO:0000259" key="5">
    <source>
        <dbReference type="Pfam" id="PF00501"/>
    </source>
</evidence>
<dbReference type="PANTHER" id="PTHR24096:SF169">
    <property type="entry name" value="4-COUMARATE--COA LIGASE 3"/>
    <property type="match status" value="1"/>
</dbReference>
<organism evidence="6 7">
    <name type="scientific">Asparagus officinalis</name>
    <name type="common">Garden asparagus</name>
    <dbReference type="NCBI Taxonomy" id="4686"/>
    <lineage>
        <taxon>Eukaryota</taxon>
        <taxon>Viridiplantae</taxon>
        <taxon>Streptophyta</taxon>
        <taxon>Embryophyta</taxon>
        <taxon>Tracheophyta</taxon>
        <taxon>Spermatophyta</taxon>
        <taxon>Magnoliopsida</taxon>
        <taxon>Liliopsida</taxon>
        <taxon>Asparagales</taxon>
        <taxon>Asparagaceae</taxon>
        <taxon>Asparagoideae</taxon>
        <taxon>Asparagus</taxon>
    </lineage>
</organism>
<dbReference type="InterPro" id="IPR000873">
    <property type="entry name" value="AMP-dep_synth/lig_dom"/>
</dbReference>
<accession>A0A5P1F0G3</accession>
<proteinExistence type="predicted"/>
<dbReference type="Pfam" id="PF00501">
    <property type="entry name" value="AMP-binding"/>
    <property type="match status" value="1"/>
</dbReference>
<comment type="catalytic activity">
    <reaction evidence="4">
        <text>(E)-4-coumarate + ATP + CoA = (E)-4-coumaroyl-CoA + AMP + diphosphate</text>
        <dbReference type="Rhea" id="RHEA:19641"/>
        <dbReference type="ChEBI" id="CHEBI:12876"/>
        <dbReference type="ChEBI" id="CHEBI:30616"/>
        <dbReference type="ChEBI" id="CHEBI:33019"/>
        <dbReference type="ChEBI" id="CHEBI:57287"/>
        <dbReference type="ChEBI" id="CHEBI:85008"/>
        <dbReference type="ChEBI" id="CHEBI:456215"/>
        <dbReference type="EC" id="6.2.1.12"/>
    </reaction>
    <physiologicalReaction direction="left-to-right" evidence="4">
        <dbReference type="Rhea" id="RHEA:19642"/>
    </physiologicalReaction>
</comment>
<dbReference type="EMBL" id="CM007384">
    <property type="protein sequence ID" value="ONK71584.1"/>
    <property type="molecule type" value="Genomic_DNA"/>
</dbReference>
<evidence type="ECO:0000256" key="4">
    <source>
        <dbReference type="ARBA" id="ARBA00034252"/>
    </source>
</evidence>
<evidence type="ECO:0000256" key="2">
    <source>
        <dbReference type="ARBA" id="ARBA00022598"/>
    </source>
</evidence>
<dbReference type="Proteomes" id="UP000243459">
    <property type="component" value="Chromosome 4"/>
</dbReference>
<dbReference type="AlphaFoldDB" id="A0A5P1F0G3"/>
<protein>
    <recommendedName>
        <fullName evidence="1">4-coumarate--CoA ligase</fullName>
        <ecNumber evidence="1">6.2.1.12</ecNumber>
    </recommendedName>
</protein>